<name>A0ABN7AHA8_9HEMI</name>
<reference evidence="2 3" key="1">
    <citation type="submission" date="2023-09" db="EMBL/GenBank/DDBJ databases">
        <title>Nesidiocoris tenuis whole genome shotgun sequence.</title>
        <authorList>
            <person name="Shibata T."/>
            <person name="Shimoda M."/>
            <person name="Kobayashi T."/>
            <person name="Uehara T."/>
        </authorList>
    </citation>
    <scope>NUCLEOTIDE SEQUENCE [LARGE SCALE GENOMIC DNA]</scope>
    <source>
        <strain evidence="2 3">Japan</strain>
    </source>
</reference>
<evidence type="ECO:0000313" key="3">
    <source>
        <dbReference type="Proteomes" id="UP001307889"/>
    </source>
</evidence>
<proteinExistence type="predicted"/>
<keyword evidence="3" id="KW-1185">Reference proteome</keyword>
<feature type="region of interest" description="Disordered" evidence="1">
    <location>
        <begin position="558"/>
        <end position="581"/>
    </location>
</feature>
<sequence length="638" mass="72057">MDGARNMENENYEMLVDGSTANIQAIDEEDEEVVVQGSVLQQVFSSFRDDFEVFAQPTVEVTARSASEAKAQEKRIDRQLLELVKMLCTSNLMLEEDANVLYSEDLEELEEDIFLFNRLGNIIMLLGEKVWQFLSTGILVAFGFSASHAIELNLWSSFFENDCAKLKKSFSKLIAEMKGTCDSVKKGNFMIRVGFATLNSKTVEQQFKLSRYQIQNHYYHRLENDLSLYTKSYCGFVIQTVGILIMATKRIIGSTPHPDYYVATKLEDRLRLLNDSDNLSLSKVNELFNIFIITQSEYLRALGLFLTTREIQFGSLYTDITSLVNAISSLRESSTARLSRGIYSHSYEEKHIPSMKQEETALDNLDSALTLLLTETFALKDYLRERGSASELDVNALFSNMARVKTAVEESSSALQRICNLVSKSTKDDAAALDLLNVRDRSEDDTNIAKSDVEVSNNDCKMAVGDRIYMCVIDEDANDDDIKSSDTFHDDEPPVFPAPLMAELSFAVEKKRLEFEQREMDAIQKSDLKEMDVEFDLVVLHKPLQVNNPGKMNLRLPGIRKSQPHSQADESLPPVPLPRQQNVNVEPASTQLDTSEYSLRKNVAALAATKSQLWVREEEEIIGDGDSTDELSDSDECR</sequence>
<accession>A0ABN7AHA8</accession>
<dbReference type="Proteomes" id="UP001307889">
    <property type="component" value="Chromosome 2"/>
</dbReference>
<evidence type="ECO:0000256" key="1">
    <source>
        <dbReference type="SAM" id="MobiDB-lite"/>
    </source>
</evidence>
<dbReference type="EMBL" id="AP028910">
    <property type="protein sequence ID" value="BES91428.1"/>
    <property type="molecule type" value="Genomic_DNA"/>
</dbReference>
<gene>
    <name evidence="2" type="ORF">NTJ_04236</name>
</gene>
<evidence type="ECO:0008006" key="4">
    <source>
        <dbReference type="Google" id="ProtNLM"/>
    </source>
</evidence>
<evidence type="ECO:0000313" key="2">
    <source>
        <dbReference type="EMBL" id="BES91428.1"/>
    </source>
</evidence>
<protein>
    <recommendedName>
        <fullName evidence="4">Vezatin</fullName>
    </recommendedName>
</protein>
<organism evidence="2 3">
    <name type="scientific">Nesidiocoris tenuis</name>
    <dbReference type="NCBI Taxonomy" id="355587"/>
    <lineage>
        <taxon>Eukaryota</taxon>
        <taxon>Metazoa</taxon>
        <taxon>Ecdysozoa</taxon>
        <taxon>Arthropoda</taxon>
        <taxon>Hexapoda</taxon>
        <taxon>Insecta</taxon>
        <taxon>Pterygota</taxon>
        <taxon>Neoptera</taxon>
        <taxon>Paraneoptera</taxon>
        <taxon>Hemiptera</taxon>
        <taxon>Heteroptera</taxon>
        <taxon>Panheteroptera</taxon>
        <taxon>Cimicomorpha</taxon>
        <taxon>Miridae</taxon>
        <taxon>Dicyphina</taxon>
        <taxon>Nesidiocoris</taxon>
    </lineage>
</organism>